<dbReference type="PROSITE" id="PS00530">
    <property type="entry name" value="RNASE_T2_1"/>
    <property type="match status" value="1"/>
</dbReference>
<dbReference type="InterPro" id="IPR036430">
    <property type="entry name" value="RNase_T2-like_sf"/>
</dbReference>
<dbReference type="CDD" id="cd01061">
    <property type="entry name" value="RNase_T2_euk"/>
    <property type="match status" value="1"/>
</dbReference>
<dbReference type="PANTHER" id="PTHR11240:SF22">
    <property type="entry name" value="RIBONUCLEASE T2"/>
    <property type="match status" value="1"/>
</dbReference>
<dbReference type="SUPFAM" id="SSF55895">
    <property type="entry name" value="Ribonuclease Rh-like"/>
    <property type="match status" value="1"/>
</dbReference>
<dbReference type="EC" id="4.6.1.19" evidence="2"/>
<comment type="caution">
    <text evidence="7">The sequence shown here is derived from an EMBL/GenBank/DDBJ whole genome shotgun (WGS) entry which is preliminary data.</text>
</comment>
<evidence type="ECO:0000313" key="8">
    <source>
        <dbReference type="Proteomes" id="UP000093000"/>
    </source>
</evidence>
<feature type="active site" evidence="4">
    <location>
        <position position="68"/>
    </location>
</feature>
<evidence type="ECO:0000256" key="5">
    <source>
        <dbReference type="RuleBase" id="RU004328"/>
    </source>
</evidence>
<dbReference type="STRING" id="101091.A0A1C7NFT0"/>
<dbReference type="InterPro" id="IPR033130">
    <property type="entry name" value="RNase_T2_His_AS_2"/>
</dbReference>
<dbReference type="GO" id="GO:0006401">
    <property type="term" value="P:RNA catabolic process"/>
    <property type="evidence" value="ECO:0007669"/>
    <property type="project" value="TreeGrafter"/>
</dbReference>
<feature type="active site" evidence="4">
    <location>
        <position position="127"/>
    </location>
</feature>
<feature type="chain" id="PRO_5013221243" description="ribonuclease T2" evidence="6">
    <location>
        <begin position="16"/>
        <end position="245"/>
    </location>
</feature>
<dbReference type="Gene3D" id="3.90.730.10">
    <property type="entry name" value="Ribonuclease T2-like"/>
    <property type="match status" value="1"/>
</dbReference>
<dbReference type="EMBL" id="LUGH01000181">
    <property type="protein sequence ID" value="OBZ88011.1"/>
    <property type="molecule type" value="Genomic_DNA"/>
</dbReference>
<accession>A0A1C7NFT0</accession>
<dbReference type="Pfam" id="PF00445">
    <property type="entry name" value="Ribonuclease_T2"/>
    <property type="match status" value="1"/>
</dbReference>
<evidence type="ECO:0000256" key="3">
    <source>
        <dbReference type="ARBA" id="ARBA00023157"/>
    </source>
</evidence>
<comment type="similarity">
    <text evidence="1 5">Belongs to the RNase T2 family.</text>
</comment>
<keyword evidence="8" id="KW-1185">Reference proteome</keyword>
<dbReference type="GO" id="GO:0005576">
    <property type="term" value="C:extracellular region"/>
    <property type="evidence" value="ECO:0007669"/>
    <property type="project" value="TreeGrafter"/>
</dbReference>
<dbReference type="InParanoid" id="A0A1C7NFT0"/>
<dbReference type="OrthoDB" id="435754at2759"/>
<evidence type="ECO:0000256" key="2">
    <source>
        <dbReference type="ARBA" id="ARBA00012571"/>
    </source>
</evidence>
<evidence type="ECO:0000256" key="1">
    <source>
        <dbReference type="ARBA" id="ARBA00007469"/>
    </source>
</evidence>
<keyword evidence="6" id="KW-0732">Signal</keyword>
<dbReference type="PROSITE" id="PS00531">
    <property type="entry name" value="RNASE_T2_2"/>
    <property type="match status" value="1"/>
</dbReference>
<name>A0A1C7NFT0_9FUNG</name>
<evidence type="ECO:0000256" key="6">
    <source>
        <dbReference type="SAM" id="SignalP"/>
    </source>
</evidence>
<organism evidence="7 8">
    <name type="scientific">Choanephora cucurbitarum</name>
    <dbReference type="NCBI Taxonomy" id="101091"/>
    <lineage>
        <taxon>Eukaryota</taxon>
        <taxon>Fungi</taxon>
        <taxon>Fungi incertae sedis</taxon>
        <taxon>Mucoromycota</taxon>
        <taxon>Mucoromycotina</taxon>
        <taxon>Mucoromycetes</taxon>
        <taxon>Mucorales</taxon>
        <taxon>Mucorineae</taxon>
        <taxon>Choanephoraceae</taxon>
        <taxon>Choanephoroideae</taxon>
        <taxon>Choanephora</taxon>
    </lineage>
</organism>
<dbReference type="InterPro" id="IPR033697">
    <property type="entry name" value="Ribonuclease_T2_eukaryotic"/>
</dbReference>
<keyword evidence="3" id="KW-1015">Disulfide bond</keyword>
<reference evidence="7 8" key="1">
    <citation type="submission" date="2016-03" db="EMBL/GenBank/DDBJ databases">
        <title>Choanephora cucurbitarum.</title>
        <authorList>
            <person name="Min B."/>
            <person name="Park H."/>
            <person name="Park J.-H."/>
            <person name="Shin H.-D."/>
            <person name="Choi I.-G."/>
        </authorList>
    </citation>
    <scope>NUCLEOTIDE SEQUENCE [LARGE SCALE GENOMIC DNA]</scope>
    <source>
        <strain evidence="7 8">KUS-F28377</strain>
    </source>
</reference>
<proteinExistence type="inferred from homology"/>
<dbReference type="GO" id="GO:0033897">
    <property type="term" value="F:ribonuclease T2 activity"/>
    <property type="evidence" value="ECO:0007669"/>
    <property type="project" value="UniProtKB-EC"/>
</dbReference>
<dbReference type="GO" id="GO:0003723">
    <property type="term" value="F:RNA binding"/>
    <property type="evidence" value="ECO:0007669"/>
    <property type="project" value="InterPro"/>
</dbReference>
<feature type="signal peptide" evidence="6">
    <location>
        <begin position="1"/>
        <end position="15"/>
    </location>
</feature>
<dbReference type="Proteomes" id="UP000093000">
    <property type="component" value="Unassembled WGS sequence"/>
</dbReference>
<protein>
    <recommendedName>
        <fullName evidence="2">ribonuclease T2</fullName>
        <ecNumber evidence="2">4.6.1.19</ecNumber>
    </recommendedName>
</protein>
<dbReference type="PANTHER" id="PTHR11240">
    <property type="entry name" value="RIBONUCLEASE T2"/>
    <property type="match status" value="1"/>
</dbReference>
<gene>
    <name evidence="7" type="primary">RNRH_1</name>
    <name evidence="7" type="ORF">A0J61_03938</name>
</gene>
<evidence type="ECO:0000256" key="4">
    <source>
        <dbReference type="PIRSR" id="PIRSR633697-1"/>
    </source>
</evidence>
<sequence length="245" mass="27255">MKLSLILPFLLSCTAQIIQLKNPSCSPNVLSCHWSGSVDACCSPKYGLVVLALQWAPGYGPNDQFTIHGLWPDTCSGGHGPFRGCDASRRSNAVGTIIRNNDPELYSRMRTFWPSNKDDNNWFWSHEWTKHGTCVSTLRPTCYGADYTKYQDVIDYFKKTLDLRDQFDLFGALNLNGVSPGRTYNVQTIRDAIKTAFGATAKLDCLHGALSEVSLNFYVKGTSDYVITDVLDQGNCRGAVSYPKK</sequence>
<dbReference type="InterPro" id="IPR018188">
    <property type="entry name" value="RNase_T2_His_AS_1"/>
</dbReference>
<dbReference type="AlphaFoldDB" id="A0A1C7NFT0"/>
<evidence type="ECO:0000313" key="7">
    <source>
        <dbReference type="EMBL" id="OBZ88011.1"/>
    </source>
</evidence>
<feature type="active site" evidence="4">
    <location>
        <position position="131"/>
    </location>
</feature>
<dbReference type="InterPro" id="IPR001568">
    <property type="entry name" value="RNase_T2-like"/>
</dbReference>